<evidence type="ECO:0000256" key="4">
    <source>
        <dbReference type="ARBA" id="ARBA00022989"/>
    </source>
</evidence>
<evidence type="ECO:0000256" key="1">
    <source>
        <dbReference type="ARBA" id="ARBA00004167"/>
    </source>
</evidence>
<evidence type="ECO:0000313" key="8">
    <source>
        <dbReference type="EMBL" id="CAK9872575.1"/>
    </source>
</evidence>
<evidence type="ECO:0000313" key="9">
    <source>
        <dbReference type="Proteomes" id="UP001497522"/>
    </source>
</evidence>
<dbReference type="InterPro" id="IPR001128">
    <property type="entry name" value="Cyt_P450"/>
</dbReference>
<dbReference type="EMBL" id="OZ023704">
    <property type="protein sequence ID" value="CAK9872575.1"/>
    <property type="molecule type" value="Genomic_DNA"/>
</dbReference>
<organism evidence="8 9">
    <name type="scientific">Sphagnum jensenii</name>
    <dbReference type="NCBI Taxonomy" id="128206"/>
    <lineage>
        <taxon>Eukaryota</taxon>
        <taxon>Viridiplantae</taxon>
        <taxon>Streptophyta</taxon>
        <taxon>Embryophyta</taxon>
        <taxon>Bryophyta</taxon>
        <taxon>Sphagnophytina</taxon>
        <taxon>Sphagnopsida</taxon>
        <taxon>Sphagnales</taxon>
        <taxon>Sphagnaceae</taxon>
        <taxon>Sphagnum</taxon>
    </lineage>
</organism>
<keyword evidence="3 7" id="KW-0812">Transmembrane</keyword>
<proteinExistence type="inferred from homology"/>
<dbReference type="PRINTS" id="PR00385">
    <property type="entry name" value="P450"/>
</dbReference>
<protein>
    <recommendedName>
        <fullName evidence="10">Cytochrome P450</fullName>
    </recommendedName>
</protein>
<evidence type="ECO:0008006" key="10">
    <source>
        <dbReference type="Google" id="ProtNLM"/>
    </source>
</evidence>
<keyword evidence="6" id="KW-0560">Oxidoreductase</keyword>
<keyword evidence="6" id="KW-0503">Monooxygenase</keyword>
<keyword evidence="6" id="KW-0479">Metal-binding</keyword>
<keyword evidence="5 7" id="KW-0472">Membrane</keyword>
<dbReference type="Proteomes" id="UP001497522">
    <property type="component" value="Chromosome 3"/>
</dbReference>
<evidence type="ECO:0000256" key="7">
    <source>
        <dbReference type="SAM" id="Phobius"/>
    </source>
</evidence>
<dbReference type="PRINTS" id="PR00463">
    <property type="entry name" value="EP450I"/>
</dbReference>
<comment type="subcellular location">
    <subcellularLocation>
        <location evidence="1">Membrane</location>
        <topology evidence="1">Single-pass membrane protein</topology>
    </subcellularLocation>
</comment>
<gene>
    <name evidence="8" type="ORF">CSSPJE1EN2_LOCUS15145</name>
</gene>
<evidence type="ECO:0000256" key="2">
    <source>
        <dbReference type="ARBA" id="ARBA00010617"/>
    </source>
</evidence>
<name>A0ABP1BBC7_9BRYO</name>
<evidence type="ECO:0000256" key="6">
    <source>
        <dbReference type="RuleBase" id="RU000461"/>
    </source>
</evidence>
<keyword evidence="9" id="KW-1185">Reference proteome</keyword>
<dbReference type="Pfam" id="PF00067">
    <property type="entry name" value="p450"/>
    <property type="match status" value="1"/>
</dbReference>
<keyword evidence="4 7" id="KW-1133">Transmembrane helix</keyword>
<dbReference type="SUPFAM" id="SSF48264">
    <property type="entry name" value="Cytochrome P450"/>
    <property type="match status" value="1"/>
</dbReference>
<dbReference type="CDD" id="cd11075">
    <property type="entry name" value="CYP77_89"/>
    <property type="match status" value="1"/>
</dbReference>
<keyword evidence="6" id="KW-0408">Iron</keyword>
<evidence type="ECO:0000256" key="3">
    <source>
        <dbReference type="ARBA" id="ARBA00022692"/>
    </source>
</evidence>
<dbReference type="InterPro" id="IPR002401">
    <property type="entry name" value="Cyt_P450_E_grp-I"/>
</dbReference>
<sequence length="577" mass="66083">MVTLVYYYHHWKIFLSYNILCLIREMANVISTRLQPYWEMALEAMPPQVAQNAELVLGKKLNGASVLITLLLAWILVRFLSSLLFKKKNLPPSIPGLPLLGNLLQLTEKKPHRSFTTWAAKYGPIFSIQVGSVKQVVITSPEIAKEAMITKYEAISSRKMPLALQILTRDKTMVAMSDYGDEHRMLKKLAVGHLLNINTQKQNRPIRENALLNMLDAMFLDLKNTSPHAGGSVIDVRDYIKRALFPFSMFQVWGYVPEEVDCPELGVVTKWEIFEALVIAPLKTVIEVDWRDFFPAFKWVPNKSVEDNIKAVERRRTLIIKGLIKEQRRRLKNQPEGPGRCYADILLTQATHLSEVQLEQSLWEPIIESADTTLVTTEWIMFELARNPAIQERLYKEVVDVTGGHGYETTRMVTEDDIPSMPYLSAVIKETLRKYPPVPLLPSRYVEKDTTLGGYDIPKGWQVLINIFGINNDPNLWPNPEKWDPERVLNNESLDMGIKNLSIMPFGAGKRMCAGITQAMFIITMNVASFVQHFKWELAPKEIESFNSKIEDVVYLTTHKLHPLQCIITPRVSQRLR</sequence>
<reference evidence="8" key="1">
    <citation type="submission" date="2024-03" db="EMBL/GenBank/DDBJ databases">
        <authorList>
            <consortium name="ELIXIR-Norway"/>
            <consortium name="Elixir Norway"/>
        </authorList>
    </citation>
    <scope>NUCLEOTIDE SEQUENCE</scope>
</reference>
<evidence type="ECO:0000256" key="5">
    <source>
        <dbReference type="ARBA" id="ARBA00023136"/>
    </source>
</evidence>
<dbReference type="PANTHER" id="PTHR47283:SF1">
    <property type="entry name" value="ENT-KAURENE OXIDASE, CHLOROPLASTIC"/>
    <property type="match status" value="1"/>
</dbReference>
<dbReference type="InterPro" id="IPR017972">
    <property type="entry name" value="Cyt_P450_CS"/>
</dbReference>
<dbReference type="PROSITE" id="PS00086">
    <property type="entry name" value="CYTOCHROME_P450"/>
    <property type="match status" value="1"/>
</dbReference>
<dbReference type="InterPro" id="IPR044225">
    <property type="entry name" value="KO_chloroplastic"/>
</dbReference>
<keyword evidence="6" id="KW-0349">Heme</keyword>
<comment type="similarity">
    <text evidence="2 6">Belongs to the cytochrome P450 family.</text>
</comment>
<dbReference type="InterPro" id="IPR036396">
    <property type="entry name" value="Cyt_P450_sf"/>
</dbReference>
<dbReference type="PANTHER" id="PTHR47283">
    <property type="entry name" value="ENT-KAURENE OXIDASE, CHLOROPLASTIC"/>
    <property type="match status" value="1"/>
</dbReference>
<accession>A0ABP1BBC7</accession>
<dbReference type="Gene3D" id="1.10.630.10">
    <property type="entry name" value="Cytochrome P450"/>
    <property type="match status" value="1"/>
</dbReference>
<feature type="transmembrane region" description="Helical" evidence="7">
    <location>
        <begin position="64"/>
        <end position="85"/>
    </location>
</feature>